<organism evidence="4 5">
    <name type="scientific">Candidatus Tenderia electrophaga</name>
    <dbReference type="NCBI Taxonomy" id="1748243"/>
    <lineage>
        <taxon>Bacteria</taxon>
        <taxon>Pseudomonadati</taxon>
        <taxon>Pseudomonadota</taxon>
        <taxon>Gammaproteobacteria</taxon>
        <taxon>Candidatus Tenderiales</taxon>
        <taxon>Candidatus Tenderiaceae</taxon>
        <taxon>Candidatus Tenderia</taxon>
    </lineage>
</organism>
<feature type="repeat" description="TPR" evidence="3">
    <location>
        <begin position="356"/>
        <end position="389"/>
    </location>
</feature>
<dbReference type="EMBL" id="CP013099">
    <property type="protein sequence ID" value="ALP54381.1"/>
    <property type="molecule type" value="Genomic_DNA"/>
</dbReference>
<evidence type="ECO:0000256" key="1">
    <source>
        <dbReference type="ARBA" id="ARBA00022737"/>
    </source>
</evidence>
<reference evidence="4" key="1">
    <citation type="submission" date="2015-10" db="EMBL/GenBank/DDBJ databases">
        <title>Description of Candidatus Tenderia electrophaga gen. nov, sp. nov., an Uncultivated Electroautotroph from a Biocathode Enrichment.</title>
        <authorList>
            <person name="Eddie B.J."/>
            <person name="Malanoski A.P."/>
            <person name="Wang Z."/>
            <person name="Hall R.J."/>
            <person name="Oh S.D."/>
            <person name="Heiner C."/>
            <person name="Lin B."/>
            <person name="Strycharz-Glaven S.M."/>
        </authorList>
    </citation>
    <scope>NUCLEOTIDE SEQUENCE [LARGE SCALE GENOMIC DNA]</scope>
    <source>
        <strain evidence="4">NRL1</strain>
    </source>
</reference>
<dbReference type="PROSITE" id="PS50005">
    <property type="entry name" value="TPR"/>
    <property type="match status" value="3"/>
</dbReference>
<dbReference type="PANTHER" id="PTHR44943">
    <property type="entry name" value="CELLULOSE SYNTHASE OPERON PROTEIN C"/>
    <property type="match status" value="1"/>
</dbReference>
<dbReference type="Proteomes" id="UP000055136">
    <property type="component" value="Chromosome"/>
</dbReference>
<proteinExistence type="predicted"/>
<evidence type="ECO:0000313" key="5">
    <source>
        <dbReference type="Proteomes" id="UP000055136"/>
    </source>
</evidence>
<evidence type="ECO:0000313" key="4">
    <source>
        <dbReference type="EMBL" id="ALP54381.1"/>
    </source>
</evidence>
<evidence type="ECO:0000256" key="3">
    <source>
        <dbReference type="PROSITE-ProRule" id="PRU00339"/>
    </source>
</evidence>
<evidence type="ECO:0000256" key="2">
    <source>
        <dbReference type="ARBA" id="ARBA00022803"/>
    </source>
</evidence>
<accession>A0A0S2TH27</accession>
<feature type="repeat" description="TPR" evidence="3">
    <location>
        <begin position="492"/>
        <end position="525"/>
    </location>
</feature>
<dbReference type="Gene3D" id="1.25.40.10">
    <property type="entry name" value="Tetratricopeptide repeat domain"/>
    <property type="match status" value="2"/>
</dbReference>
<dbReference type="InterPro" id="IPR051685">
    <property type="entry name" value="Ycf3/AcsC/BcsC/TPR_MFPF"/>
</dbReference>
<dbReference type="SMART" id="SM00028">
    <property type="entry name" value="TPR"/>
    <property type="match status" value="10"/>
</dbReference>
<gene>
    <name evidence="4" type="ORF">Tel_15180</name>
</gene>
<name>A0A0S2TH27_9GAMM</name>
<keyword evidence="2 3" id="KW-0802">TPR repeat</keyword>
<sequence>MRASGPELPDVELTPELLNDLFVAEVALQRGEYETAVEYYTRLAKQTADPRLVERATRIALFTREYQAALELGRQWIELDPTNADAGQILTMLQVKAGDYSAALESLELVAATAEDDASRYLMMIRLLGREQDKDAALEVMQRYLERHPDDNAALFAHAQLSLRAGKLQQAETTIDRLLVLDPDWTQAVILRARILQADNREAAALDYLGQRVRRNGDDMELRVQYGRMLVDVDRPNEALEQFRKVLKAQPENDDILFAAGLVALRVELIDEARDYFLRLNDRAVRVDETGYYLGRIEEIKENYDRAIRWYSSVSRGENYLNAQVRSALLHARQGDVDAARALLHAAQARTPGQQLRLYLAEGEILRDVGHYQAALDVYDHALQGAPGNTELLYARAMVAEKLGRIDQLERDLLAILEREPDHVDALNSLGYTLADRTDRIDEAYTYVKRALELEPDSFYILDSMGWVLYRQGKLDQALEYLQRAMNKNADAEVAAHLGEVLWVKGDHDGARSIWQQALETSPESTAVRNTIKRFEK</sequence>
<protein>
    <submittedName>
        <fullName evidence="4">Uncharacterized protein</fullName>
    </submittedName>
</protein>
<dbReference type="InterPro" id="IPR011990">
    <property type="entry name" value="TPR-like_helical_dom_sf"/>
</dbReference>
<feature type="repeat" description="TPR" evidence="3">
    <location>
        <begin position="220"/>
        <end position="253"/>
    </location>
</feature>
<dbReference type="STRING" id="1748243.Tel_15180"/>
<dbReference type="Pfam" id="PF13432">
    <property type="entry name" value="TPR_16"/>
    <property type="match status" value="6"/>
</dbReference>
<dbReference type="SUPFAM" id="SSF48452">
    <property type="entry name" value="TPR-like"/>
    <property type="match status" value="2"/>
</dbReference>
<dbReference type="AlphaFoldDB" id="A0A0S2TH27"/>
<keyword evidence="1" id="KW-0677">Repeat</keyword>
<dbReference type="PANTHER" id="PTHR44943:SF8">
    <property type="entry name" value="TPR REPEAT-CONTAINING PROTEIN MJ0263"/>
    <property type="match status" value="1"/>
</dbReference>
<keyword evidence="5" id="KW-1185">Reference proteome</keyword>
<dbReference type="KEGG" id="tee:Tel_15180"/>
<dbReference type="InterPro" id="IPR019734">
    <property type="entry name" value="TPR_rpt"/>
</dbReference>